<dbReference type="AlphaFoldDB" id="G7VEZ6"/>
<keyword evidence="2" id="KW-0067">ATP-binding</keyword>
<keyword evidence="7" id="KW-1185">Reference proteome</keyword>
<dbReference type="SUPFAM" id="SSF52540">
    <property type="entry name" value="P-loop containing nucleoside triphosphate hydrolases"/>
    <property type="match status" value="1"/>
</dbReference>
<evidence type="ECO:0000313" key="6">
    <source>
        <dbReference type="EMBL" id="AET34161.1"/>
    </source>
</evidence>
<organism evidence="6 7">
    <name type="scientific">Pyrobaculum ferrireducens</name>
    <dbReference type="NCBI Taxonomy" id="1104324"/>
    <lineage>
        <taxon>Archaea</taxon>
        <taxon>Thermoproteota</taxon>
        <taxon>Thermoprotei</taxon>
        <taxon>Thermoproteales</taxon>
        <taxon>Thermoproteaceae</taxon>
        <taxon>Pyrobaculum</taxon>
    </lineage>
</organism>
<keyword evidence="1" id="KW-0547">Nucleotide-binding</keyword>
<dbReference type="InterPro" id="IPR027417">
    <property type="entry name" value="P-loop_NTPase"/>
</dbReference>
<dbReference type="InterPro" id="IPR020588">
    <property type="entry name" value="RecA_ATP-bd"/>
</dbReference>
<evidence type="ECO:0000256" key="3">
    <source>
        <dbReference type="ARBA" id="ARBA00023125"/>
    </source>
</evidence>
<keyword evidence="4" id="KW-0175">Coiled coil</keyword>
<dbReference type="GO" id="GO:0140664">
    <property type="term" value="F:ATP-dependent DNA damage sensor activity"/>
    <property type="evidence" value="ECO:0007669"/>
    <property type="project" value="InterPro"/>
</dbReference>
<dbReference type="Gene3D" id="3.40.50.300">
    <property type="entry name" value="P-loop containing nucleotide triphosphate hydrolases"/>
    <property type="match status" value="1"/>
</dbReference>
<protein>
    <submittedName>
        <fullName evidence="6">Transcriptional regulator, Fis family</fullName>
    </submittedName>
</protein>
<evidence type="ECO:0000256" key="4">
    <source>
        <dbReference type="SAM" id="Coils"/>
    </source>
</evidence>
<dbReference type="KEGG" id="pyr:P186_2785"/>
<dbReference type="PANTHER" id="PTHR22942:SF30">
    <property type="entry name" value="MEIOTIC RECOMBINATION PROTEIN DMC1_LIM15 HOMOLOG"/>
    <property type="match status" value="1"/>
</dbReference>
<dbReference type="GO" id="GO:0005524">
    <property type="term" value="F:ATP binding"/>
    <property type="evidence" value="ECO:0007669"/>
    <property type="project" value="UniProtKB-KW"/>
</dbReference>
<dbReference type="GeneID" id="11594383"/>
<evidence type="ECO:0000313" key="7">
    <source>
        <dbReference type="Proteomes" id="UP000005867"/>
    </source>
</evidence>
<accession>G7VEZ6</accession>
<feature type="domain" description="RecA family profile 1" evidence="5">
    <location>
        <begin position="89"/>
        <end position="250"/>
    </location>
</feature>
<evidence type="ECO:0000256" key="1">
    <source>
        <dbReference type="ARBA" id="ARBA00022741"/>
    </source>
</evidence>
<name>G7VEZ6_9CREN</name>
<dbReference type="HOGENOM" id="CLU_041732_0_0_2"/>
<feature type="coiled-coil region" evidence="4">
    <location>
        <begin position="43"/>
        <end position="70"/>
    </location>
</feature>
<sequence>MKKAMPRRAEAPEECQQYRGPKRDDVLKLCAELGGLRHLAVKNVVELAQLLELEDDLEKAEEVLAAVRRAAGVGARVVPVSEAVKSYAVAEVLKTHVSEFDEKTPWGGLRFGYIYGLAGEYGAGKSMFAIQASVLAALAGKRVVYIDTEGALNLSLFEKVAKRFGSDLTALSDRLHITQVIDPIDLKEVLLSLRGVDVVVVDSMVSHALRAQFRGRERLAARQQLLAYFLDVLRRMAAVYGTLSILTDQVIDVPDFFSSKRPAGGNVLLHGVHALFLMRRPNKQKAEGVMIPLDVPGMAPTVEIRYEIRDDGLY</sequence>
<dbReference type="GO" id="GO:0003677">
    <property type="term" value="F:DNA binding"/>
    <property type="evidence" value="ECO:0007669"/>
    <property type="project" value="UniProtKB-KW"/>
</dbReference>
<dbReference type="PANTHER" id="PTHR22942">
    <property type="entry name" value="RECA/RAD51/RADA DNA STRAND-PAIRING FAMILY MEMBER"/>
    <property type="match status" value="1"/>
</dbReference>
<dbReference type="PROSITE" id="PS50162">
    <property type="entry name" value="RECA_2"/>
    <property type="match status" value="1"/>
</dbReference>
<evidence type="ECO:0000256" key="2">
    <source>
        <dbReference type="ARBA" id="ARBA00022840"/>
    </source>
</evidence>
<evidence type="ECO:0000259" key="5">
    <source>
        <dbReference type="PROSITE" id="PS50162"/>
    </source>
</evidence>
<dbReference type="EMBL" id="CP003098">
    <property type="protein sequence ID" value="AET34161.1"/>
    <property type="molecule type" value="Genomic_DNA"/>
</dbReference>
<reference evidence="6 7" key="1">
    <citation type="journal article" date="2012" name="J. Bacteriol.">
        <title>Complete genome sequence of strain 1860, a crenarchaeon of the genus pyrobaculum able to grow with various electron acceptors.</title>
        <authorList>
            <person name="Mardanov A.V."/>
            <person name="Gumerov V.M."/>
            <person name="Slobodkina G.B."/>
            <person name="Beletsky A.V."/>
            <person name="Bonch-Osmolovskaya E.A."/>
            <person name="Ravin N.V."/>
            <person name="Skryabin K.G."/>
        </authorList>
    </citation>
    <scope>NUCLEOTIDE SEQUENCE [LARGE SCALE GENOMIC DNA]</scope>
    <source>
        <strain evidence="6 7">1860</strain>
    </source>
</reference>
<gene>
    <name evidence="6" type="ORF">P186_2785</name>
</gene>
<dbReference type="STRING" id="1104324.P186_2785"/>
<dbReference type="Proteomes" id="UP000005867">
    <property type="component" value="Chromosome"/>
</dbReference>
<dbReference type="InterPro" id="IPR013632">
    <property type="entry name" value="Rad51_C"/>
</dbReference>
<keyword evidence="3" id="KW-0238">DNA-binding</keyword>
<dbReference type="eggNOG" id="arCOG00415">
    <property type="taxonomic scope" value="Archaea"/>
</dbReference>
<dbReference type="Pfam" id="PF08423">
    <property type="entry name" value="Rad51"/>
    <property type="match status" value="1"/>
</dbReference>
<dbReference type="RefSeq" id="WP_014289986.1">
    <property type="nucleotide sequence ID" value="NC_016645.1"/>
</dbReference>
<proteinExistence type="predicted"/>
<dbReference type="BioCyc" id="PSP1104324:GJSN-2722-MONOMER"/>
<dbReference type="GO" id="GO:0006281">
    <property type="term" value="P:DNA repair"/>
    <property type="evidence" value="ECO:0007669"/>
    <property type="project" value="InterPro"/>
</dbReference>